<dbReference type="GO" id="GO:0016746">
    <property type="term" value="F:acyltransferase activity"/>
    <property type="evidence" value="ECO:0007669"/>
    <property type="project" value="UniProtKB-KW"/>
</dbReference>
<reference evidence="7 8" key="1">
    <citation type="journal article" date="2018" name="Int. J. Syst. Evol. Microbiol.">
        <title>Mesosutterella multiformis gen. nov., sp. nov., a member of the family Sutterellaceae and Sutterella megalosphaeroides sp. nov., isolated from human faeces.</title>
        <authorList>
            <person name="Sakamoto M."/>
            <person name="Ikeyama N."/>
            <person name="Kunihiro T."/>
            <person name="Iino T."/>
            <person name="Yuki M."/>
            <person name="Ohkuma M."/>
        </authorList>
    </citation>
    <scope>NUCLEOTIDE SEQUENCE [LARGE SCALE GENOMIC DNA]</scope>
    <source>
        <strain evidence="7 8">6FBBBH3</strain>
    </source>
</reference>
<name>A0A2Z6I9G5_9BURK</name>
<dbReference type="OrthoDB" id="8524027at2"/>
<dbReference type="PIRSF" id="PIRSF026649">
    <property type="entry name" value="MsbB"/>
    <property type="match status" value="1"/>
</dbReference>
<dbReference type="InterPro" id="IPR004960">
    <property type="entry name" value="LipA_acyltrans"/>
</dbReference>
<keyword evidence="8" id="KW-1185">Reference proteome</keyword>
<dbReference type="RefSeq" id="WP_120175897.1">
    <property type="nucleotide sequence ID" value="NZ_AP018786.1"/>
</dbReference>
<accession>A0A2Z6I9G5</accession>
<sequence>MQVLLKLVARLPLRVLQTLGAGIGELTFWCSPGYRRRTRENLRHAGYDDPALFSKVGRNAGRQAMESLWVWYRPAADVVKRVEATEEAEALIGRAMRGDRPVVFMTPHVGCFEVLPVWLAHRFFAETKRNITILYRPPKKEVLRRIVGEARQAPGIEAVPTNLAGVKRVIRNLRLGHTFGALPDQVPSQGEGVWADFFGRPAYTMTLPVKVARQFDAVRIFAWGVRTGDGWRLEAEEWTEPLSGDPREDARLMNRRIEEIVRRLPEQYAWSYNRYKVPRGALPPPGDAR</sequence>
<protein>
    <submittedName>
        <fullName evidence="7">Acyltransferase</fullName>
    </submittedName>
</protein>
<evidence type="ECO:0000256" key="2">
    <source>
        <dbReference type="ARBA" id="ARBA00022475"/>
    </source>
</evidence>
<evidence type="ECO:0000313" key="7">
    <source>
        <dbReference type="EMBL" id="BBF22237.1"/>
    </source>
</evidence>
<dbReference type="KEGG" id="sutt:SUTMEG_01280"/>
<evidence type="ECO:0000256" key="4">
    <source>
        <dbReference type="ARBA" id="ARBA00022679"/>
    </source>
</evidence>
<evidence type="ECO:0000313" key="8">
    <source>
        <dbReference type="Proteomes" id="UP000271003"/>
    </source>
</evidence>
<evidence type="ECO:0000256" key="6">
    <source>
        <dbReference type="ARBA" id="ARBA00023315"/>
    </source>
</evidence>
<keyword evidence="4 7" id="KW-0808">Transferase</keyword>
<dbReference type="CDD" id="cd07984">
    <property type="entry name" value="LPLAT_LABLAT-like"/>
    <property type="match status" value="1"/>
</dbReference>
<keyword evidence="3" id="KW-0997">Cell inner membrane</keyword>
<evidence type="ECO:0000256" key="3">
    <source>
        <dbReference type="ARBA" id="ARBA00022519"/>
    </source>
</evidence>
<dbReference type="Proteomes" id="UP000271003">
    <property type="component" value="Chromosome"/>
</dbReference>
<comment type="subcellular location">
    <subcellularLocation>
        <location evidence="1">Cell inner membrane</location>
    </subcellularLocation>
</comment>
<keyword evidence="6 7" id="KW-0012">Acyltransferase</keyword>
<dbReference type="PANTHER" id="PTHR30606:SF10">
    <property type="entry name" value="PHOSPHATIDYLINOSITOL MANNOSIDE ACYLTRANSFERASE"/>
    <property type="match status" value="1"/>
</dbReference>
<dbReference type="GO" id="GO:0005886">
    <property type="term" value="C:plasma membrane"/>
    <property type="evidence" value="ECO:0007669"/>
    <property type="project" value="UniProtKB-SubCell"/>
</dbReference>
<dbReference type="AlphaFoldDB" id="A0A2Z6I9G5"/>
<keyword evidence="5" id="KW-0472">Membrane</keyword>
<gene>
    <name evidence="7" type="ORF">SUTMEG_01280</name>
</gene>
<evidence type="ECO:0000256" key="5">
    <source>
        <dbReference type="ARBA" id="ARBA00023136"/>
    </source>
</evidence>
<keyword evidence="2" id="KW-1003">Cell membrane</keyword>
<evidence type="ECO:0000256" key="1">
    <source>
        <dbReference type="ARBA" id="ARBA00004533"/>
    </source>
</evidence>
<proteinExistence type="predicted"/>
<dbReference type="EMBL" id="AP018786">
    <property type="protein sequence ID" value="BBF22237.1"/>
    <property type="molecule type" value="Genomic_DNA"/>
</dbReference>
<dbReference type="GO" id="GO:0009247">
    <property type="term" value="P:glycolipid biosynthetic process"/>
    <property type="evidence" value="ECO:0007669"/>
    <property type="project" value="UniProtKB-ARBA"/>
</dbReference>
<organism evidence="7 8">
    <name type="scientific">Sutterella megalosphaeroides</name>
    <dbReference type="NCBI Taxonomy" id="2494234"/>
    <lineage>
        <taxon>Bacteria</taxon>
        <taxon>Pseudomonadati</taxon>
        <taxon>Pseudomonadota</taxon>
        <taxon>Betaproteobacteria</taxon>
        <taxon>Burkholderiales</taxon>
        <taxon>Sutterellaceae</taxon>
        <taxon>Sutterella</taxon>
    </lineage>
</organism>
<dbReference type="Pfam" id="PF03279">
    <property type="entry name" value="Lip_A_acyltrans"/>
    <property type="match status" value="1"/>
</dbReference>
<dbReference type="NCBIfam" id="NF006487">
    <property type="entry name" value="PRK08905.1"/>
    <property type="match status" value="1"/>
</dbReference>
<dbReference type="PANTHER" id="PTHR30606">
    <property type="entry name" value="LIPID A BIOSYNTHESIS LAUROYL ACYLTRANSFERASE"/>
    <property type="match status" value="1"/>
</dbReference>